<sequence length="59" mass="6973">MWDDLSFTYILILPCVKLRFEQAMLVYLEVEAIFGKQARTNDKQNMLGTDQEVNNELYI</sequence>
<dbReference type="AlphaFoldDB" id="A0A1V3KU51"/>
<keyword evidence="2" id="KW-1185">Reference proteome</keyword>
<evidence type="ECO:0000313" key="2">
    <source>
        <dbReference type="Proteomes" id="UP000188573"/>
    </source>
</evidence>
<reference evidence="1 2" key="1">
    <citation type="submission" date="2016-10" db="EMBL/GenBank/DDBJ databases">
        <title>Rodentibacter gen. nov. and new species.</title>
        <authorList>
            <person name="Christensen H."/>
        </authorList>
    </citation>
    <scope>NUCLEOTIDE SEQUENCE [LARGE SCALE GENOMIC DNA]</scope>
    <source>
        <strain evidence="1 2">Ac81</strain>
    </source>
</reference>
<dbReference type="EMBL" id="MLAG01000046">
    <property type="protein sequence ID" value="OOF81234.1"/>
    <property type="molecule type" value="Genomic_DNA"/>
</dbReference>
<organism evidence="1 2">
    <name type="scientific">Rodentibacter ratti</name>
    <dbReference type="NCBI Taxonomy" id="1906745"/>
    <lineage>
        <taxon>Bacteria</taxon>
        <taxon>Pseudomonadati</taxon>
        <taxon>Pseudomonadota</taxon>
        <taxon>Gammaproteobacteria</taxon>
        <taxon>Pasteurellales</taxon>
        <taxon>Pasteurellaceae</taxon>
        <taxon>Rodentibacter</taxon>
    </lineage>
</organism>
<accession>A0A1V3KU51</accession>
<dbReference type="Proteomes" id="UP000188573">
    <property type="component" value="Unassembled WGS sequence"/>
</dbReference>
<gene>
    <name evidence="1" type="ORF">BKG92_09505</name>
</gene>
<comment type="caution">
    <text evidence="1">The sequence shown here is derived from an EMBL/GenBank/DDBJ whole genome shotgun (WGS) entry which is preliminary data.</text>
</comment>
<name>A0A1V3KU51_9PAST</name>
<proteinExistence type="predicted"/>
<evidence type="ECO:0000313" key="1">
    <source>
        <dbReference type="EMBL" id="OOF81234.1"/>
    </source>
</evidence>
<protein>
    <submittedName>
        <fullName evidence="1">Uncharacterized protein</fullName>
    </submittedName>
</protein>